<dbReference type="Pfam" id="PF13365">
    <property type="entry name" value="Trypsin_2"/>
    <property type="match status" value="1"/>
</dbReference>
<dbReference type="EMBL" id="BDJL01000001">
    <property type="protein sequence ID" value="GAV24227.1"/>
    <property type="molecule type" value="Genomic_DNA"/>
</dbReference>
<dbReference type="OrthoDB" id="189537at2"/>
<keyword evidence="2" id="KW-1185">Reference proteome</keyword>
<dbReference type="Proteomes" id="UP000187338">
    <property type="component" value="Unassembled WGS sequence"/>
</dbReference>
<dbReference type="STRING" id="661089.ciss_01600"/>
<reference evidence="2" key="1">
    <citation type="submission" date="2016-12" db="EMBL/GenBank/DDBJ databases">
        <title>Draft Genome Sequences od Carboxydothermus pertinax and islandicus, Hydrogenogenic Carboxydotrophic Bacteria.</title>
        <authorList>
            <person name="Fukuyama Y."/>
            <person name="Ohmae K."/>
            <person name="Yoneda Y."/>
            <person name="Yoshida T."/>
            <person name="Sako Y."/>
        </authorList>
    </citation>
    <scope>NUCLEOTIDE SEQUENCE [LARGE SCALE GENOMIC DNA]</scope>
    <source>
        <strain evidence="2">SET</strain>
    </source>
</reference>
<sequence length="538" mass="59977">MAPAVKVPVDLLIYSNDEFLKRSQIKSTLEYKIAREGVLGLFCLKGAGIFLTLENKKDKDSSTKERVKMKSLGKFIVVFLLSLVLFNHPVLAKTVNYPPQILTISASKTVVTSGETVILSAKAYDKNKDKIYYEWTATGSSSDKGRFSSTRAAKVTWIAPKVTGDTYFTIKLKVYDSKKAAAYKSIKIQVKPKTLTQLFKELKDSTVLVTTGSGLGSGFIISSDGRILTCYHVIKGEKQAFVTLANGTKYEVVSLERYDPENDWAIIKINARNLKPVALTTKLPEVGEQVFTIGNPQGLSWSMASGIVSSNNRVIDGKPYLQITAPVNPGNSGGPLFNMKGEVIGIINMKLIGSEGLNFAIPYNTVVKNMNTAFVVNAPLAEVFSDEAYQTGINELVKTLNEGNYDYLNPLIIGSINLGRVRYENGTWAEDNTGVVHYGIDVIVNYRQFLAIYQNHLESPDFNNDMSDFARTITEKFSNYLGTPTFDVWFRVYEDLDQMPAENLVPAKYITPNNGKYTVDWYFYGARSSFNDFSEKWY</sequence>
<dbReference type="GO" id="GO:0006508">
    <property type="term" value="P:proteolysis"/>
    <property type="evidence" value="ECO:0007669"/>
    <property type="project" value="UniProtKB-KW"/>
</dbReference>
<dbReference type="Gene3D" id="2.60.40.10">
    <property type="entry name" value="Immunoglobulins"/>
    <property type="match status" value="1"/>
</dbReference>
<dbReference type="PANTHER" id="PTHR22939">
    <property type="entry name" value="SERINE PROTEASE FAMILY S1C HTRA-RELATED"/>
    <property type="match status" value="1"/>
</dbReference>
<protein>
    <submittedName>
        <fullName evidence="1">Serine protease</fullName>
    </submittedName>
</protein>
<evidence type="ECO:0000313" key="2">
    <source>
        <dbReference type="Proteomes" id="UP000187338"/>
    </source>
</evidence>
<keyword evidence="1" id="KW-0645">Protease</keyword>
<dbReference type="InterPro" id="IPR009003">
    <property type="entry name" value="Peptidase_S1_PA"/>
</dbReference>
<dbReference type="PANTHER" id="PTHR22939:SF129">
    <property type="entry name" value="SERINE PROTEASE HTRA2, MITOCHONDRIAL"/>
    <property type="match status" value="1"/>
</dbReference>
<dbReference type="Gene3D" id="2.40.10.120">
    <property type="match status" value="1"/>
</dbReference>
<organism evidence="1 2">
    <name type="scientific">Carboxydothermus islandicus</name>
    <dbReference type="NCBI Taxonomy" id="661089"/>
    <lineage>
        <taxon>Bacteria</taxon>
        <taxon>Bacillati</taxon>
        <taxon>Bacillota</taxon>
        <taxon>Clostridia</taxon>
        <taxon>Thermoanaerobacterales</taxon>
        <taxon>Thermoanaerobacteraceae</taxon>
        <taxon>Carboxydothermus</taxon>
    </lineage>
</organism>
<dbReference type="PRINTS" id="PR00834">
    <property type="entry name" value="PROTEASES2C"/>
</dbReference>
<proteinExistence type="predicted"/>
<dbReference type="InterPro" id="IPR001940">
    <property type="entry name" value="Peptidase_S1C"/>
</dbReference>
<dbReference type="SUPFAM" id="SSF50494">
    <property type="entry name" value="Trypsin-like serine proteases"/>
    <property type="match status" value="1"/>
</dbReference>
<gene>
    <name evidence="1" type="ORF">ciss_01600</name>
</gene>
<comment type="caution">
    <text evidence="1">The sequence shown here is derived from an EMBL/GenBank/DDBJ whole genome shotgun (WGS) entry which is preliminary data.</text>
</comment>
<dbReference type="AlphaFoldDB" id="A0A1L8CZB3"/>
<name>A0A1L8CZB3_9THEO</name>
<evidence type="ECO:0000313" key="1">
    <source>
        <dbReference type="EMBL" id="GAV24227.1"/>
    </source>
</evidence>
<dbReference type="RefSeq" id="WP_075864439.1">
    <property type="nucleotide sequence ID" value="NZ_BDJL01000001.1"/>
</dbReference>
<dbReference type="GO" id="GO:0004252">
    <property type="term" value="F:serine-type endopeptidase activity"/>
    <property type="evidence" value="ECO:0007669"/>
    <property type="project" value="InterPro"/>
</dbReference>
<accession>A0A1L8CZB3</accession>
<keyword evidence="1" id="KW-0378">Hydrolase</keyword>
<dbReference type="InterPro" id="IPR013783">
    <property type="entry name" value="Ig-like_fold"/>
</dbReference>